<proteinExistence type="predicted"/>
<feature type="region of interest" description="Disordered" evidence="1">
    <location>
        <begin position="1"/>
        <end position="20"/>
    </location>
</feature>
<dbReference type="AlphaFoldDB" id="A0A915DV50"/>
<dbReference type="WBParaSite" id="jg23505">
    <property type="protein sequence ID" value="jg23505"/>
    <property type="gene ID" value="jg23505"/>
</dbReference>
<name>A0A915DV50_9BILA</name>
<reference evidence="3" key="1">
    <citation type="submission" date="2022-11" db="UniProtKB">
        <authorList>
            <consortium name="WormBaseParasite"/>
        </authorList>
    </citation>
    <scope>IDENTIFICATION</scope>
</reference>
<feature type="compositionally biased region" description="Polar residues" evidence="1">
    <location>
        <begin position="44"/>
        <end position="54"/>
    </location>
</feature>
<organism evidence="2 3">
    <name type="scientific">Ditylenchus dipsaci</name>
    <dbReference type="NCBI Taxonomy" id="166011"/>
    <lineage>
        <taxon>Eukaryota</taxon>
        <taxon>Metazoa</taxon>
        <taxon>Ecdysozoa</taxon>
        <taxon>Nematoda</taxon>
        <taxon>Chromadorea</taxon>
        <taxon>Rhabditida</taxon>
        <taxon>Tylenchina</taxon>
        <taxon>Tylenchomorpha</taxon>
        <taxon>Sphaerularioidea</taxon>
        <taxon>Anguinidae</taxon>
        <taxon>Anguininae</taxon>
        <taxon>Ditylenchus</taxon>
    </lineage>
</organism>
<sequence length="227" mass="26392">MEMEAIRQSEEREMRLREKQFQAAKVQQEQLLQRLKETGESVPNERSGQQNSPNLRVFEARPISAFSGDSGLPIDATFSTLGSASPSWKRTYIVDNTKQGEKLRNEILTSDEVLEKERFEIDLLKRREVFVEKVETPPEINRLGRRWQAPPEKPYVWPTLRKPVTIQTPSNEPEFTAQTNYHIVDHQEGYEWTPVVRDPGYKKERNNFTPTHSPPEPSRSGYHLFAV</sequence>
<evidence type="ECO:0000313" key="3">
    <source>
        <dbReference type="WBParaSite" id="jg23505"/>
    </source>
</evidence>
<evidence type="ECO:0000313" key="2">
    <source>
        <dbReference type="Proteomes" id="UP000887574"/>
    </source>
</evidence>
<dbReference type="Proteomes" id="UP000887574">
    <property type="component" value="Unplaced"/>
</dbReference>
<feature type="region of interest" description="Disordered" evidence="1">
    <location>
        <begin position="34"/>
        <end position="56"/>
    </location>
</feature>
<evidence type="ECO:0000256" key="1">
    <source>
        <dbReference type="SAM" id="MobiDB-lite"/>
    </source>
</evidence>
<feature type="region of interest" description="Disordered" evidence="1">
    <location>
        <begin position="197"/>
        <end position="227"/>
    </location>
</feature>
<keyword evidence="2" id="KW-1185">Reference proteome</keyword>
<protein>
    <submittedName>
        <fullName evidence="3">Uncharacterized protein</fullName>
    </submittedName>
</protein>
<accession>A0A915DV50</accession>